<keyword evidence="6" id="KW-1185">Reference proteome</keyword>
<dbReference type="Pfam" id="PF00651">
    <property type="entry name" value="BTB"/>
    <property type="match status" value="1"/>
</dbReference>
<dbReference type="SUPFAM" id="SSF54695">
    <property type="entry name" value="POZ domain"/>
    <property type="match status" value="1"/>
</dbReference>
<dbReference type="EMBL" id="RQTK01001136">
    <property type="protein sequence ID" value="RUS71953.1"/>
    <property type="molecule type" value="Genomic_DNA"/>
</dbReference>
<dbReference type="SMART" id="SM00225">
    <property type="entry name" value="BTB"/>
    <property type="match status" value="1"/>
</dbReference>
<feature type="domain" description="BTB" evidence="4">
    <location>
        <begin position="24"/>
        <end position="80"/>
    </location>
</feature>
<protein>
    <recommendedName>
        <fullName evidence="4">BTB domain-containing protein</fullName>
    </recommendedName>
</protein>
<evidence type="ECO:0000256" key="1">
    <source>
        <dbReference type="ARBA" id="ARBA00022441"/>
    </source>
</evidence>
<dbReference type="AlphaFoldDB" id="A0A3S1H4C5"/>
<feature type="region of interest" description="Disordered" evidence="3">
    <location>
        <begin position="189"/>
        <end position="210"/>
    </location>
</feature>
<dbReference type="OrthoDB" id="6134519at2759"/>
<name>A0A3S1H4C5_ELYCH</name>
<comment type="caution">
    <text evidence="5">The sequence shown here is derived from an EMBL/GenBank/DDBJ whole genome shotgun (WGS) entry which is preliminary data.</text>
</comment>
<keyword evidence="2" id="KW-0677">Repeat</keyword>
<dbReference type="STRING" id="188477.A0A3S1H4C5"/>
<dbReference type="Gene3D" id="1.25.40.420">
    <property type="match status" value="1"/>
</dbReference>
<dbReference type="PANTHER" id="PTHR24412:SF489">
    <property type="entry name" value="RING FINGER DOMAIN AND KELCH REPEAT-CONTAINING PROTEIN DDB_G0271372"/>
    <property type="match status" value="1"/>
</dbReference>
<dbReference type="Gene3D" id="3.30.710.10">
    <property type="entry name" value="Potassium Channel Kv1.1, Chain A"/>
    <property type="match status" value="1"/>
</dbReference>
<evidence type="ECO:0000259" key="4">
    <source>
        <dbReference type="PROSITE" id="PS50097"/>
    </source>
</evidence>
<evidence type="ECO:0000256" key="3">
    <source>
        <dbReference type="SAM" id="MobiDB-lite"/>
    </source>
</evidence>
<dbReference type="SMART" id="SM00875">
    <property type="entry name" value="BACK"/>
    <property type="match status" value="1"/>
</dbReference>
<dbReference type="Pfam" id="PF07707">
    <property type="entry name" value="BACK"/>
    <property type="match status" value="1"/>
</dbReference>
<organism evidence="5 6">
    <name type="scientific">Elysia chlorotica</name>
    <name type="common">Eastern emerald elysia</name>
    <name type="synonym">Sea slug</name>
    <dbReference type="NCBI Taxonomy" id="188477"/>
    <lineage>
        <taxon>Eukaryota</taxon>
        <taxon>Metazoa</taxon>
        <taxon>Spiralia</taxon>
        <taxon>Lophotrochozoa</taxon>
        <taxon>Mollusca</taxon>
        <taxon>Gastropoda</taxon>
        <taxon>Heterobranchia</taxon>
        <taxon>Euthyneura</taxon>
        <taxon>Panpulmonata</taxon>
        <taxon>Sacoglossa</taxon>
        <taxon>Placobranchoidea</taxon>
        <taxon>Plakobranchidae</taxon>
        <taxon>Elysia</taxon>
    </lineage>
</organism>
<dbReference type="InterPro" id="IPR011333">
    <property type="entry name" value="SKP1/BTB/POZ_sf"/>
</dbReference>
<dbReference type="InterPro" id="IPR011705">
    <property type="entry name" value="BACK"/>
</dbReference>
<proteinExistence type="predicted"/>
<feature type="non-terminal residue" evidence="5">
    <location>
        <position position="491"/>
    </location>
</feature>
<dbReference type="PROSITE" id="PS50097">
    <property type="entry name" value="BTB"/>
    <property type="match status" value="1"/>
</dbReference>
<evidence type="ECO:0000313" key="5">
    <source>
        <dbReference type="EMBL" id="RUS71953.1"/>
    </source>
</evidence>
<keyword evidence="1" id="KW-0880">Kelch repeat</keyword>
<accession>A0A3S1H4C5</accession>
<dbReference type="InterPro" id="IPR000210">
    <property type="entry name" value="BTB/POZ_dom"/>
</dbReference>
<reference evidence="5 6" key="1">
    <citation type="submission" date="2019-01" db="EMBL/GenBank/DDBJ databases">
        <title>A draft genome assembly of the solar-powered sea slug Elysia chlorotica.</title>
        <authorList>
            <person name="Cai H."/>
            <person name="Li Q."/>
            <person name="Fang X."/>
            <person name="Li J."/>
            <person name="Curtis N.E."/>
            <person name="Altenburger A."/>
            <person name="Shibata T."/>
            <person name="Feng M."/>
            <person name="Maeda T."/>
            <person name="Schwartz J.A."/>
            <person name="Shigenobu S."/>
            <person name="Lundholm N."/>
            <person name="Nishiyama T."/>
            <person name="Yang H."/>
            <person name="Hasebe M."/>
            <person name="Li S."/>
            <person name="Pierce S.K."/>
            <person name="Wang J."/>
        </authorList>
    </citation>
    <scope>NUCLEOTIDE SEQUENCE [LARGE SCALE GENOMIC DNA]</scope>
    <source>
        <strain evidence="5">EC2010</strain>
        <tissue evidence="5">Whole organism of an adult</tissue>
    </source>
</reference>
<dbReference type="PANTHER" id="PTHR24412">
    <property type="entry name" value="KELCH PROTEIN"/>
    <property type="match status" value="1"/>
</dbReference>
<evidence type="ECO:0000313" key="6">
    <source>
        <dbReference type="Proteomes" id="UP000271974"/>
    </source>
</evidence>
<dbReference type="CDD" id="cd18186">
    <property type="entry name" value="BTB_POZ_ZBTB_KLHL-like"/>
    <property type="match status" value="1"/>
</dbReference>
<dbReference type="Proteomes" id="UP000271974">
    <property type="component" value="Unassembled WGS sequence"/>
</dbReference>
<sequence length="491" mass="55495">MDNSTTTSDKESETARQMYRCYSFPAHRNILAAVSDFFKAAFLTDMKEAREGKITLHDIDTEVFSLILTAVYCGRYVLTEENVFEIWAAANMLQIGVLTDQCEELFDEKLSADTCLDYLNSVRLLDEAARDRALDCISTHMEECGIDRAPEKITKEELMSLIANENLRVSSENFVLQVVLAWAERQSAESSPGGSLEEGSSPGGCGEETEAASSASQHLADLLDCTRYHLLNRTLAHGALARHPLVGREPRCVAVLEEMCEYWNCPHLHQTSCPPAAVHRDCSALANVLFVCRLMDRCEVPTLSLTDWSWGETTFPKLEHKVDNARVFFYDSCMFVFTGGKRVSKYVPEIKGWVNTLLNYGESHIRFLYDTLQLYKFDTINGELSITSVDNFSQIWTGENPRYSRRTFVEDCLKGMEMKHVTSLGSNHVVFFKKKGLDGYTVVSWDALQHVTKVTTNQLGSRSKLVSFGHEKDVFLLQEDGCLWRMQHGPE</sequence>
<evidence type="ECO:0000256" key="2">
    <source>
        <dbReference type="ARBA" id="ARBA00022737"/>
    </source>
</evidence>
<feature type="compositionally biased region" description="Low complexity" evidence="3">
    <location>
        <begin position="189"/>
        <end position="200"/>
    </location>
</feature>
<gene>
    <name evidence="5" type="ORF">EGW08_020281</name>
</gene>